<dbReference type="EMBL" id="QFOD01000007">
    <property type="protein sequence ID" value="PZP32981.1"/>
    <property type="molecule type" value="Genomic_DNA"/>
</dbReference>
<dbReference type="Gene3D" id="3.40.710.10">
    <property type="entry name" value="DD-peptidase/beta-lactamase superfamily"/>
    <property type="match status" value="1"/>
</dbReference>
<dbReference type="GO" id="GO:0016787">
    <property type="term" value="F:hydrolase activity"/>
    <property type="evidence" value="ECO:0007669"/>
    <property type="project" value="UniProtKB-KW"/>
</dbReference>
<dbReference type="PANTHER" id="PTHR43283:SF18">
    <property type="match status" value="1"/>
</dbReference>
<comment type="caution">
    <text evidence="3">The sequence shown here is derived from an EMBL/GenBank/DDBJ whole genome shotgun (WGS) entry which is preliminary data.</text>
</comment>
<reference evidence="3 4" key="1">
    <citation type="submission" date="2017-08" db="EMBL/GenBank/DDBJ databases">
        <title>Infants hospitalized years apart are colonized by the same room-sourced microbial strains.</title>
        <authorList>
            <person name="Brooks B."/>
            <person name="Olm M.R."/>
            <person name="Firek B.A."/>
            <person name="Baker R."/>
            <person name="Thomas B.C."/>
            <person name="Morowitz M.J."/>
            <person name="Banfield J.F."/>
        </authorList>
    </citation>
    <scope>NUCLEOTIDE SEQUENCE [LARGE SCALE GENOMIC DNA]</scope>
    <source>
        <strain evidence="3">S2_012_000_R2_81</strain>
    </source>
</reference>
<feature type="chain" id="PRO_5015856521" evidence="1">
    <location>
        <begin position="22"/>
        <end position="354"/>
    </location>
</feature>
<keyword evidence="1" id="KW-0732">Signal</keyword>
<name>A0A2W5DM68_9BURK</name>
<evidence type="ECO:0000259" key="2">
    <source>
        <dbReference type="Pfam" id="PF00144"/>
    </source>
</evidence>
<accession>A0A2W5DM68</accession>
<dbReference type="InterPro" id="IPR001466">
    <property type="entry name" value="Beta-lactam-related"/>
</dbReference>
<proteinExistence type="predicted"/>
<evidence type="ECO:0000313" key="3">
    <source>
        <dbReference type="EMBL" id="PZP32981.1"/>
    </source>
</evidence>
<evidence type="ECO:0000313" key="4">
    <source>
        <dbReference type="Proteomes" id="UP000249633"/>
    </source>
</evidence>
<protein>
    <submittedName>
        <fullName evidence="3">Serine hydrolase</fullName>
    </submittedName>
</protein>
<dbReference type="Pfam" id="PF00144">
    <property type="entry name" value="Beta-lactamase"/>
    <property type="match status" value="1"/>
</dbReference>
<evidence type="ECO:0000256" key="1">
    <source>
        <dbReference type="SAM" id="SignalP"/>
    </source>
</evidence>
<organism evidence="3 4">
    <name type="scientific">Roseateles depolymerans</name>
    <dbReference type="NCBI Taxonomy" id="76731"/>
    <lineage>
        <taxon>Bacteria</taxon>
        <taxon>Pseudomonadati</taxon>
        <taxon>Pseudomonadota</taxon>
        <taxon>Betaproteobacteria</taxon>
        <taxon>Burkholderiales</taxon>
        <taxon>Sphaerotilaceae</taxon>
        <taxon>Roseateles</taxon>
    </lineage>
</organism>
<feature type="signal peptide" evidence="1">
    <location>
        <begin position="1"/>
        <end position="21"/>
    </location>
</feature>
<feature type="domain" description="Beta-lactamase-related" evidence="2">
    <location>
        <begin position="36"/>
        <end position="329"/>
    </location>
</feature>
<gene>
    <name evidence="3" type="ORF">DI603_09940</name>
</gene>
<sequence>MHPSALTRRALLLTLASPALAPRPAWSQPAALTALRDLARREGIAQASFAVLQGGRVQRTGLLAGRPGDAESAVFQAASLSKPVVAYAALRLVQQRRLALDAPVARFLPKGYTHRGNPLALGEAAITDWVAPERLQALTLRQLLNHSSGLPAWSAGPWALDFEPGRRWQYSGEGYTLVQRLIETVSGQPLDAFLARELFEPLGMASSSFVWRDALAARVAGGRTADGSPRQLRFNEPLAGASLYTTAPDYARFMAALHADAEALRLTLADPITASTEPPLRWGLGWGLEQASTGPVLWQWGNNPGYRALAMLAPATGDGFVLLSASERGLALATPLAQWLLPGEHPALRSPLLG</sequence>
<dbReference type="InterPro" id="IPR012338">
    <property type="entry name" value="Beta-lactam/transpept-like"/>
</dbReference>
<dbReference type="Proteomes" id="UP000249633">
    <property type="component" value="Unassembled WGS sequence"/>
</dbReference>
<keyword evidence="3" id="KW-0378">Hydrolase</keyword>
<dbReference type="InterPro" id="IPR050789">
    <property type="entry name" value="Diverse_Enzym_Activities"/>
</dbReference>
<dbReference type="SUPFAM" id="SSF56601">
    <property type="entry name" value="beta-lactamase/transpeptidase-like"/>
    <property type="match status" value="1"/>
</dbReference>
<dbReference type="AlphaFoldDB" id="A0A2W5DM68"/>
<dbReference type="PANTHER" id="PTHR43283">
    <property type="entry name" value="BETA-LACTAMASE-RELATED"/>
    <property type="match status" value="1"/>
</dbReference>